<protein>
    <submittedName>
        <fullName evidence="2">Uncharacterized protein</fullName>
    </submittedName>
</protein>
<gene>
    <name evidence="2" type="ORF">GCM10009862_22610</name>
</gene>
<dbReference type="RefSeq" id="WP_344229558.1">
    <property type="nucleotide sequence ID" value="NZ_BAAARI010000014.1"/>
</dbReference>
<keyword evidence="1" id="KW-0812">Transmembrane</keyword>
<dbReference type="Proteomes" id="UP001500274">
    <property type="component" value="Unassembled WGS sequence"/>
</dbReference>
<feature type="transmembrane region" description="Helical" evidence="1">
    <location>
        <begin position="19"/>
        <end position="37"/>
    </location>
</feature>
<organism evidence="2 3">
    <name type="scientific">Microbacterium binotii</name>
    <dbReference type="NCBI Taxonomy" id="462710"/>
    <lineage>
        <taxon>Bacteria</taxon>
        <taxon>Bacillati</taxon>
        <taxon>Actinomycetota</taxon>
        <taxon>Actinomycetes</taxon>
        <taxon>Micrococcales</taxon>
        <taxon>Microbacteriaceae</taxon>
        <taxon>Microbacterium</taxon>
    </lineage>
</organism>
<reference evidence="2 3" key="1">
    <citation type="journal article" date="2019" name="Int. J. Syst. Evol. Microbiol.">
        <title>The Global Catalogue of Microorganisms (GCM) 10K type strain sequencing project: providing services to taxonomists for standard genome sequencing and annotation.</title>
        <authorList>
            <consortium name="The Broad Institute Genomics Platform"/>
            <consortium name="The Broad Institute Genome Sequencing Center for Infectious Disease"/>
            <person name="Wu L."/>
            <person name="Ma J."/>
        </authorList>
    </citation>
    <scope>NUCLEOTIDE SEQUENCE [LARGE SCALE GENOMIC DNA]</scope>
    <source>
        <strain evidence="2 3">JCM 16365</strain>
    </source>
</reference>
<dbReference type="EMBL" id="BAAARI010000014">
    <property type="protein sequence ID" value="GAA2582895.1"/>
    <property type="molecule type" value="Genomic_DNA"/>
</dbReference>
<evidence type="ECO:0000256" key="1">
    <source>
        <dbReference type="SAM" id="Phobius"/>
    </source>
</evidence>
<accession>A0ABN3PFH1</accession>
<comment type="caution">
    <text evidence="2">The sequence shown here is derived from an EMBL/GenBank/DDBJ whole genome shotgun (WGS) entry which is preliminary data.</text>
</comment>
<keyword evidence="1" id="KW-0472">Membrane</keyword>
<sequence>MSLADAAAWAATATQGLPWVWGMLGVLGFATLVTIVVRGSRERE</sequence>
<keyword evidence="3" id="KW-1185">Reference proteome</keyword>
<proteinExistence type="predicted"/>
<evidence type="ECO:0000313" key="3">
    <source>
        <dbReference type="Proteomes" id="UP001500274"/>
    </source>
</evidence>
<keyword evidence="1" id="KW-1133">Transmembrane helix</keyword>
<name>A0ABN3PFH1_9MICO</name>
<evidence type="ECO:0000313" key="2">
    <source>
        <dbReference type="EMBL" id="GAA2582895.1"/>
    </source>
</evidence>